<keyword evidence="3 8" id="KW-0349">Heme</keyword>
<dbReference type="InterPro" id="IPR001128">
    <property type="entry name" value="Cyt_P450"/>
</dbReference>
<dbReference type="FunFam" id="1.10.630.10:FF:000006">
    <property type="entry name" value="Cytochrome P450 302a1, mitochondrial"/>
    <property type="match status" value="1"/>
</dbReference>
<evidence type="ECO:0000313" key="11">
    <source>
        <dbReference type="EMBL" id="QFF91473.1"/>
    </source>
</evidence>
<gene>
    <name evidence="10" type="primary">CYP27B1</name>
</gene>
<feature type="binding site" description="axial binding residue" evidence="8">
    <location>
        <position position="469"/>
    </location>
    <ligand>
        <name>heme</name>
        <dbReference type="ChEBI" id="CHEBI:30413"/>
    </ligand>
    <ligandPart>
        <name>Fe</name>
        <dbReference type="ChEBI" id="CHEBI:18248"/>
    </ligandPart>
</feature>
<dbReference type="PROSITE" id="PS00086">
    <property type="entry name" value="CYTOCHROME_P450"/>
    <property type="match status" value="1"/>
</dbReference>
<dbReference type="PRINTS" id="PR00385">
    <property type="entry name" value="P450"/>
</dbReference>
<keyword evidence="4 8" id="KW-0479">Metal-binding</keyword>
<dbReference type="GO" id="GO:0042359">
    <property type="term" value="P:vitamin D metabolic process"/>
    <property type="evidence" value="ECO:0007669"/>
    <property type="project" value="UniProtKB-ARBA"/>
</dbReference>
<keyword evidence="7 9" id="KW-0503">Monooxygenase</keyword>
<comment type="cofactor">
    <cofactor evidence="1 8">
        <name>heme</name>
        <dbReference type="ChEBI" id="CHEBI:30413"/>
    </cofactor>
</comment>
<evidence type="ECO:0000256" key="1">
    <source>
        <dbReference type="ARBA" id="ARBA00001971"/>
    </source>
</evidence>
<dbReference type="InterPro" id="IPR050479">
    <property type="entry name" value="CYP11_CYP27_families"/>
</dbReference>
<name>A0A5J6SE32_POTMO</name>
<evidence type="ECO:0000256" key="8">
    <source>
        <dbReference type="PIRSR" id="PIRSR602401-1"/>
    </source>
</evidence>
<dbReference type="SUPFAM" id="SSF48264">
    <property type="entry name" value="Cytochrome P450"/>
    <property type="match status" value="1"/>
</dbReference>
<dbReference type="PRINTS" id="PR00463">
    <property type="entry name" value="EP450I"/>
</dbReference>
<dbReference type="GO" id="GO:0004497">
    <property type="term" value="F:monooxygenase activity"/>
    <property type="evidence" value="ECO:0007669"/>
    <property type="project" value="UniProtKB-KW"/>
</dbReference>
<accession>A0A5J6SE32</accession>
<proteinExistence type="evidence at transcript level"/>
<dbReference type="GO" id="GO:0005506">
    <property type="term" value="F:iron ion binding"/>
    <property type="evidence" value="ECO:0007669"/>
    <property type="project" value="InterPro"/>
</dbReference>
<dbReference type="Pfam" id="PF00067">
    <property type="entry name" value="p450"/>
    <property type="match status" value="1"/>
</dbReference>
<dbReference type="Gene3D" id="1.10.630.10">
    <property type="entry name" value="Cytochrome P450"/>
    <property type="match status" value="1"/>
</dbReference>
<dbReference type="AlphaFoldDB" id="A0A5J6SE32"/>
<dbReference type="GO" id="GO:0020037">
    <property type="term" value="F:heme binding"/>
    <property type="evidence" value="ECO:0007669"/>
    <property type="project" value="InterPro"/>
</dbReference>
<keyword evidence="6 8" id="KW-0408">Iron</keyword>
<dbReference type="GO" id="GO:0016705">
    <property type="term" value="F:oxidoreductase activity, acting on paired donors, with incorporation or reduction of molecular oxygen"/>
    <property type="evidence" value="ECO:0007669"/>
    <property type="project" value="InterPro"/>
</dbReference>
<dbReference type="EMBL" id="MK545426">
    <property type="protein sequence ID" value="QFF91472.1"/>
    <property type="molecule type" value="mRNA"/>
</dbReference>
<dbReference type="GO" id="GO:0034650">
    <property type="term" value="P:cortisol metabolic process"/>
    <property type="evidence" value="ECO:0007669"/>
    <property type="project" value="TreeGrafter"/>
</dbReference>
<evidence type="ECO:0000256" key="2">
    <source>
        <dbReference type="ARBA" id="ARBA00010617"/>
    </source>
</evidence>
<evidence type="ECO:0000256" key="7">
    <source>
        <dbReference type="ARBA" id="ARBA00023033"/>
    </source>
</evidence>
<dbReference type="GO" id="GO:0005743">
    <property type="term" value="C:mitochondrial inner membrane"/>
    <property type="evidence" value="ECO:0007669"/>
    <property type="project" value="TreeGrafter"/>
</dbReference>
<comment type="similarity">
    <text evidence="2 9">Belongs to the cytochrome P450 family.</text>
</comment>
<dbReference type="GO" id="GO:0008203">
    <property type="term" value="P:cholesterol metabolic process"/>
    <property type="evidence" value="ECO:0007669"/>
    <property type="project" value="TreeGrafter"/>
</dbReference>
<protein>
    <submittedName>
        <fullName evidence="10">25-hydroxyvitamin D-1 alpha hydroxylase 2 isoform 1</fullName>
    </submittedName>
    <submittedName>
        <fullName evidence="11">25-hydroxyvitamin D-1 alpha hydroxylase 2 isoform 2</fullName>
    </submittedName>
</protein>
<dbReference type="InterPro" id="IPR017972">
    <property type="entry name" value="Cyt_P450_CS"/>
</dbReference>
<evidence type="ECO:0000256" key="3">
    <source>
        <dbReference type="ARBA" id="ARBA00022617"/>
    </source>
</evidence>
<evidence type="ECO:0000256" key="5">
    <source>
        <dbReference type="ARBA" id="ARBA00023002"/>
    </source>
</evidence>
<keyword evidence="5 9" id="KW-0560">Oxidoreductase</keyword>
<organism evidence="10">
    <name type="scientific">Potamotrygon motoro</name>
    <name type="common">Ocellate river stingray</name>
    <name type="synonym">Taeniura motoro</name>
    <dbReference type="NCBI Taxonomy" id="86373"/>
    <lineage>
        <taxon>Eukaryota</taxon>
        <taxon>Metazoa</taxon>
        <taxon>Chordata</taxon>
        <taxon>Craniata</taxon>
        <taxon>Vertebrata</taxon>
        <taxon>Chondrichthyes</taxon>
        <taxon>Elasmobranchii</taxon>
        <taxon>Batoidea</taxon>
        <taxon>Myliobatiformes</taxon>
        <taxon>Potamotrygonidae</taxon>
        <taxon>Potamotrygon</taxon>
    </lineage>
</organism>
<dbReference type="EMBL" id="MK545427">
    <property type="protein sequence ID" value="QFF91473.1"/>
    <property type="molecule type" value="mRNA"/>
</dbReference>
<dbReference type="PANTHER" id="PTHR24279">
    <property type="entry name" value="CYTOCHROME P450"/>
    <property type="match status" value="1"/>
</dbReference>
<dbReference type="InterPro" id="IPR002401">
    <property type="entry name" value="Cyt_P450_E_grp-I"/>
</dbReference>
<sequence length="523" mass="60591">MSWTQFRRFFPVRNRLLLGIGIRDISPSLRYKSGTRPGVDLGAVTEEAVGDQKSVEDIPGYGFLSSIYWYFIKGFHEKTHELQIVHKKKYGPIWKSSLGNNVVIHVANSDMIEEILRQEGKYPIRAQMPHWREYREIRGHAYGPLCEYGQEWNHMRSMLNPKLLKPKEVSNYSPAINKVVTDFMQKIHWLRQTQGGGLMVYDIATHLYNFAFEGICTILFETRMGCLEETIPEETQKFIAAVFEMFYTSSILPLLPKAMWQYIPIWKRFIAAWDYIFYISEKLINKKMKDIQEKMEKGLEVQGEYLTYLLTNTKMTPWDIYGSLSELLTAAVDTTSNTTSWILYNLAKEPSIQQQLYEEINSVIPGDQIPLTKDFSHMPLLKAVVKETLRLYPVVPGNARLVEKDLVIGGYHFPKNTLFHLCHYAVSLDDSSFVEPQRFQPERWLRDMTREKKPHPFASIPFGFGTRSCLGKRVAELEMYSVISRLIKHFEVRPDPSGKVVTTKTRTLLAPGGSIDLQFIDRM</sequence>
<evidence type="ECO:0000313" key="10">
    <source>
        <dbReference type="EMBL" id="QFF91472.1"/>
    </source>
</evidence>
<dbReference type="InterPro" id="IPR036396">
    <property type="entry name" value="Cyt_P450_sf"/>
</dbReference>
<dbReference type="PANTHER" id="PTHR24279:SF123">
    <property type="entry name" value="CYTOCHROME P450 FAMILY 27 SUBFAMILY A MEMBER 1"/>
    <property type="match status" value="1"/>
</dbReference>
<evidence type="ECO:0000256" key="6">
    <source>
        <dbReference type="ARBA" id="ARBA00023004"/>
    </source>
</evidence>
<evidence type="ECO:0000256" key="4">
    <source>
        <dbReference type="ARBA" id="ARBA00022723"/>
    </source>
</evidence>
<dbReference type="GO" id="GO:0006704">
    <property type="term" value="P:glucocorticoid biosynthetic process"/>
    <property type="evidence" value="ECO:0007669"/>
    <property type="project" value="TreeGrafter"/>
</dbReference>
<evidence type="ECO:0000256" key="9">
    <source>
        <dbReference type="RuleBase" id="RU000461"/>
    </source>
</evidence>
<reference evidence="10" key="1">
    <citation type="submission" date="2019-02" db="EMBL/GenBank/DDBJ databases">
        <authorList>
            <person name="Vechtova P."/>
            <person name="Dzyuba B."/>
            <person name="Dzyuba V."/>
            <person name="Silveira A.N."/>
            <person name="Silveira R.V."/>
            <person name="Fussy Z."/>
            <person name="Grubhoffer L."/>
            <person name="Rodina M."/>
            <person name="Sterba J."/>
        </authorList>
    </citation>
    <scope>NUCLEOTIDE SEQUENCE</scope>
</reference>
<dbReference type="GO" id="GO:0071375">
    <property type="term" value="P:cellular response to peptide hormone stimulus"/>
    <property type="evidence" value="ECO:0007669"/>
    <property type="project" value="TreeGrafter"/>
</dbReference>
<dbReference type="GO" id="GO:0006700">
    <property type="term" value="P:C21-steroid hormone biosynthetic process"/>
    <property type="evidence" value="ECO:0007669"/>
    <property type="project" value="TreeGrafter"/>
</dbReference>